<dbReference type="GO" id="GO:0042327">
    <property type="term" value="P:positive regulation of phosphorylation"/>
    <property type="evidence" value="ECO:0007669"/>
    <property type="project" value="TreeGrafter"/>
</dbReference>
<keyword evidence="2" id="KW-1185">Reference proteome</keyword>
<dbReference type="Proteomes" id="UP000095280">
    <property type="component" value="Unplaced"/>
</dbReference>
<reference evidence="3" key="1">
    <citation type="submission" date="2016-11" db="UniProtKB">
        <authorList>
            <consortium name="WormBaseParasite"/>
        </authorList>
    </citation>
    <scope>IDENTIFICATION</scope>
</reference>
<evidence type="ECO:0000256" key="1">
    <source>
        <dbReference type="SAM" id="MobiDB-lite"/>
    </source>
</evidence>
<proteinExistence type="predicted"/>
<sequence>TLVRAEVVGSGGAAAGRAAGVKRLAIVTIQHSDSELSDCRGQAATRRAEKVQIQFRSSCHHTVAIKACPAPPGRTAKSPPAVASDESPDPPRRRPSETAGALFTREQQRRRQRKSGDRSRSAQVRPRPAGRSLAVQQPARDMSDHRRGSGTRRIQIGFEAVCDLRITESETIRRLRNCGTFSAEDIPRLCSAFYTAAVCRMSPRHYVSENLRAACDYVWCRFTGHHAEVRDLQGLLHEFVDGASLSLSTVLEERGERECQIVILADEDVVDWDEDHPQLCRTTECCLSYRPFLRCRTGEGGEQGRVTLISNALKSKSISDLTSLVRLSQLNVRVDLPRSFDSASCQTISGSPQRRVLPEVLEEALLKDYRRISSRAATAAAPPAAEVE</sequence>
<evidence type="ECO:0000313" key="3">
    <source>
        <dbReference type="WBParaSite" id="maker-unitig_45067-snap-gene-0.1-mRNA-1"/>
    </source>
</evidence>
<dbReference type="WBParaSite" id="maker-unitig_45067-snap-gene-0.1-mRNA-1">
    <property type="protein sequence ID" value="maker-unitig_45067-snap-gene-0.1-mRNA-1"/>
    <property type="gene ID" value="maker-unitig_45067-snap-gene-0.1"/>
</dbReference>
<protein>
    <submittedName>
        <fullName evidence="3">HORMA domain-containing protein</fullName>
    </submittedName>
</protein>
<dbReference type="PANTHER" id="PTHR21637:SF0">
    <property type="entry name" value="AT10158P"/>
    <property type="match status" value="1"/>
</dbReference>
<dbReference type="InterPro" id="IPR039886">
    <property type="entry name" value="BTBD10/KCTD20"/>
</dbReference>
<accession>A0A1I8FS49</accession>
<feature type="compositionally biased region" description="Basic and acidic residues" evidence="1">
    <location>
        <begin position="106"/>
        <end position="120"/>
    </location>
</feature>
<evidence type="ECO:0000313" key="2">
    <source>
        <dbReference type="Proteomes" id="UP000095280"/>
    </source>
</evidence>
<name>A0A1I8FS49_9PLAT</name>
<organism evidence="2 3">
    <name type="scientific">Macrostomum lignano</name>
    <dbReference type="NCBI Taxonomy" id="282301"/>
    <lineage>
        <taxon>Eukaryota</taxon>
        <taxon>Metazoa</taxon>
        <taxon>Spiralia</taxon>
        <taxon>Lophotrochozoa</taxon>
        <taxon>Platyhelminthes</taxon>
        <taxon>Rhabditophora</taxon>
        <taxon>Macrostomorpha</taxon>
        <taxon>Macrostomida</taxon>
        <taxon>Macrostomidae</taxon>
        <taxon>Macrostomum</taxon>
    </lineage>
</organism>
<dbReference type="AlphaFoldDB" id="A0A1I8FS49"/>
<dbReference type="GO" id="GO:0005737">
    <property type="term" value="C:cytoplasm"/>
    <property type="evidence" value="ECO:0007669"/>
    <property type="project" value="TreeGrafter"/>
</dbReference>
<feature type="region of interest" description="Disordered" evidence="1">
    <location>
        <begin position="69"/>
        <end position="150"/>
    </location>
</feature>
<dbReference type="PANTHER" id="PTHR21637">
    <property type="entry name" value="BTB/POZ DOMAIN-CONTAINING PROTEIN 10-RELATED"/>
    <property type="match status" value="1"/>
</dbReference>